<feature type="transmembrane region" description="Helical" evidence="1">
    <location>
        <begin position="67"/>
        <end position="85"/>
    </location>
</feature>
<keyword evidence="1" id="KW-0812">Transmembrane</keyword>
<feature type="transmembrane region" description="Helical" evidence="1">
    <location>
        <begin position="91"/>
        <end position="108"/>
    </location>
</feature>
<sequence length="165" mass="18555">MILTLLSLLAFASYVGVMIYKTKGIPYSISDTYYILSNRYWFGICMILPSLLLLPAALDASTENSQFLIFLSVVGMIVLGVSPNFRGAHKKAHIAGAVMSLVFSQLWVGCNSWYWLLLWAAFLIYAITFVVNNWSGNLIWDLTACKSMFWIEVISLLTVYLTCIV</sequence>
<evidence type="ECO:0008006" key="4">
    <source>
        <dbReference type="Google" id="ProtNLM"/>
    </source>
</evidence>
<evidence type="ECO:0000256" key="1">
    <source>
        <dbReference type="SAM" id="Phobius"/>
    </source>
</evidence>
<feature type="transmembrane region" description="Helical" evidence="1">
    <location>
        <begin position="115"/>
        <end position="135"/>
    </location>
</feature>
<evidence type="ECO:0000313" key="2">
    <source>
        <dbReference type="EMBL" id="UYU67357.1"/>
    </source>
</evidence>
<name>A0ABD7U6H1_BACT4</name>
<dbReference type="EMBL" id="CP083680">
    <property type="protein sequence ID" value="UYU67357.1"/>
    <property type="molecule type" value="Genomic_DNA"/>
</dbReference>
<dbReference type="AlphaFoldDB" id="A0ABD7U6H1"/>
<evidence type="ECO:0000313" key="3">
    <source>
        <dbReference type="Proteomes" id="UP001156218"/>
    </source>
</evidence>
<dbReference type="Proteomes" id="UP001156218">
    <property type="component" value="Chromosome"/>
</dbReference>
<keyword evidence="1" id="KW-0472">Membrane</keyword>
<accession>A0ABD7U6H1</accession>
<dbReference type="RefSeq" id="WP_264382977.1">
    <property type="nucleotide sequence ID" value="NZ_CP083680.1"/>
</dbReference>
<organism evidence="2 3">
    <name type="scientific">Bacteroides thetaiotaomicron</name>
    <dbReference type="NCBI Taxonomy" id="818"/>
    <lineage>
        <taxon>Bacteria</taxon>
        <taxon>Pseudomonadati</taxon>
        <taxon>Bacteroidota</taxon>
        <taxon>Bacteroidia</taxon>
        <taxon>Bacteroidales</taxon>
        <taxon>Bacteroidaceae</taxon>
        <taxon>Bacteroides</taxon>
    </lineage>
</organism>
<keyword evidence="1" id="KW-1133">Transmembrane helix</keyword>
<protein>
    <recommendedName>
        <fullName evidence="4">Glycosyl transferase</fullName>
    </recommendedName>
</protein>
<reference evidence="2 3" key="1">
    <citation type="submission" date="2021-06" db="EMBL/GenBank/DDBJ databases">
        <title>Interrogation of the integrated mobile genetic elements in gut-associated Bacteroides with a consensus prediction approach.</title>
        <authorList>
            <person name="Campbell D.E."/>
            <person name="Leigh J.R."/>
            <person name="Kim T."/>
            <person name="England W."/>
            <person name="Whitaker R.J."/>
            <person name="Degnan P.H."/>
        </authorList>
    </citation>
    <scope>NUCLEOTIDE SEQUENCE [LARGE SCALE GENOMIC DNA]</scope>
    <source>
        <strain evidence="2 3">WAL8669</strain>
    </source>
</reference>
<feature type="transmembrane region" description="Helical" evidence="1">
    <location>
        <begin position="147"/>
        <end position="164"/>
    </location>
</feature>
<gene>
    <name evidence="2" type="ORF">KQP68_03485</name>
</gene>
<feature type="transmembrane region" description="Helical" evidence="1">
    <location>
        <begin position="40"/>
        <end position="60"/>
    </location>
</feature>
<proteinExistence type="predicted"/>